<evidence type="ECO:0000313" key="3">
    <source>
        <dbReference type="Proteomes" id="UP001165190"/>
    </source>
</evidence>
<dbReference type="Pfam" id="PF03372">
    <property type="entry name" value="Exo_endo_phos"/>
    <property type="match status" value="1"/>
</dbReference>
<dbReference type="PANTHER" id="PTHR33710:SF64">
    <property type="entry name" value="ENDONUCLEASE_EXONUCLEASE_PHOSPHATASE DOMAIN-CONTAINING PROTEIN"/>
    <property type="match status" value="1"/>
</dbReference>
<dbReference type="Proteomes" id="UP001165190">
    <property type="component" value="Unassembled WGS sequence"/>
</dbReference>
<dbReference type="SUPFAM" id="SSF56219">
    <property type="entry name" value="DNase I-like"/>
    <property type="match status" value="1"/>
</dbReference>
<protein>
    <recommendedName>
        <fullName evidence="1">Endonuclease/exonuclease/phosphatase domain-containing protein</fullName>
    </recommendedName>
</protein>
<proteinExistence type="predicted"/>
<dbReference type="EMBL" id="BSYR01000005">
    <property type="protein sequence ID" value="GMI67446.1"/>
    <property type="molecule type" value="Genomic_DNA"/>
</dbReference>
<comment type="caution">
    <text evidence="2">The sequence shown here is derived from an EMBL/GenBank/DDBJ whole genome shotgun (WGS) entry which is preliminary data.</text>
</comment>
<dbReference type="InterPro" id="IPR036691">
    <property type="entry name" value="Endo/exonu/phosph_ase_sf"/>
</dbReference>
<organism evidence="2 3">
    <name type="scientific">Hibiscus trionum</name>
    <name type="common">Flower of an hour</name>
    <dbReference type="NCBI Taxonomy" id="183268"/>
    <lineage>
        <taxon>Eukaryota</taxon>
        <taxon>Viridiplantae</taxon>
        <taxon>Streptophyta</taxon>
        <taxon>Embryophyta</taxon>
        <taxon>Tracheophyta</taxon>
        <taxon>Spermatophyta</taxon>
        <taxon>Magnoliopsida</taxon>
        <taxon>eudicotyledons</taxon>
        <taxon>Gunneridae</taxon>
        <taxon>Pentapetalae</taxon>
        <taxon>rosids</taxon>
        <taxon>malvids</taxon>
        <taxon>Malvales</taxon>
        <taxon>Malvaceae</taxon>
        <taxon>Malvoideae</taxon>
        <taxon>Hibiscus</taxon>
    </lineage>
</organism>
<feature type="domain" description="Endonuclease/exonuclease/phosphatase" evidence="1">
    <location>
        <begin position="7"/>
        <end position="231"/>
    </location>
</feature>
<dbReference type="Gene3D" id="3.60.10.10">
    <property type="entry name" value="Endonuclease/exonuclease/phosphatase"/>
    <property type="match status" value="1"/>
</dbReference>
<gene>
    <name evidence="2" type="ORF">HRI_000413900</name>
</gene>
<sequence>MNQSILITWNVRGIGSFEKKAATRRVLFSSKTSILFIQETKIQVCDEWVIKKIVGSSGNYGWCFSPPIGRSGGLLSIWDTNIFDCQAKFVHRNYIMSVGWLKVLNIKLHCSLVNVYAPNGAADRKGFFLHLSETLSRSNMPLIIGGDFNTICRKEEKVGVSFKKGEMKVFVEFINSLSLLDIPLEGGTFTWSNYRDNPSMSRLDRILLSPEVMQKWLNLQQKLMPKNISDHNPVNLTIAEQNWGPKPFHWFDHWSEEEELVGYITKTCQSLNGAGISDMLRRCKQEAKVWHARKGVSNKPSIAELENRITELEAKFSGGKSDSSLKQEILYTKS</sequence>
<keyword evidence="3" id="KW-1185">Reference proteome</keyword>
<name>A0A9W7LKJ1_HIBTR</name>
<reference evidence="2" key="1">
    <citation type="submission" date="2023-05" db="EMBL/GenBank/DDBJ databases">
        <title>Genome and transcriptome analyses reveal genes involved in the formation of fine ridges on petal epidermal cells in Hibiscus trionum.</title>
        <authorList>
            <person name="Koshimizu S."/>
            <person name="Masuda S."/>
            <person name="Ishii T."/>
            <person name="Shirasu K."/>
            <person name="Hoshino A."/>
            <person name="Arita M."/>
        </authorList>
    </citation>
    <scope>NUCLEOTIDE SEQUENCE</scope>
    <source>
        <strain evidence="2">Hamamatsu line</strain>
    </source>
</reference>
<evidence type="ECO:0000313" key="2">
    <source>
        <dbReference type="EMBL" id="GMI67446.1"/>
    </source>
</evidence>
<dbReference type="AlphaFoldDB" id="A0A9W7LKJ1"/>
<evidence type="ECO:0000259" key="1">
    <source>
        <dbReference type="Pfam" id="PF03372"/>
    </source>
</evidence>
<dbReference type="OrthoDB" id="1881450at2759"/>
<dbReference type="InterPro" id="IPR005135">
    <property type="entry name" value="Endo/exonuclease/phosphatase"/>
</dbReference>
<accession>A0A9W7LKJ1</accession>
<dbReference type="GO" id="GO:0003824">
    <property type="term" value="F:catalytic activity"/>
    <property type="evidence" value="ECO:0007669"/>
    <property type="project" value="InterPro"/>
</dbReference>
<dbReference type="PANTHER" id="PTHR33710">
    <property type="entry name" value="BNAC02G09200D PROTEIN"/>
    <property type="match status" value="1"/>
</dbReference>